<dbReference type="InterPro" id="IPR007112">
    <property type="entry name" value="Expansin/allergen_DPBB_dom"/>
</dbReference>
<keyword evidence="2" id="KW-0134">Cell wall</keyword>
<reference evidence="5 6" key="1">
    <citation type="submission" date="2023-10" db="EMBL/GenBank/DDBJ databases">
        <title>Chromosome-scale genome assembly provides insights into flower coloration mechanisms of Canna indica.</title>
        <authorList>
            <person name="Li C."/>
        </authorList>
    </citation>
    <scope>NUCLEOTIDE SEQUENCE [LARGE SCALE GENOMIC DNA]</scope>
    <source>
        <tissue evidence="5">Flower</tissue>
    </source>
</reference>
<dbReference type="GO" id="GO:0009664">
    <property type="term" value="P:plant-type cell wall organization"/>
    <property type="evidence" value="ECO:0007669"/>
    <property type="project" value="InterPro"/>
</dbReference>
<name>A0AAQ3QIM2_9LILI</name>
<evidence type="ECO:0000256" key="3">
    <source>
        <dbReference type="SAM" id="MobiDB-lite"/>
    </source>
</evidence>
<comment type="similarity">
    <text evidence="2">Belongs to the expansin family. Expansin A subfamily.</text>
</comment>
<comment type="subcellular location">
    <subcellularLocation>
        <location evidence="2">Secreted</location>
        <location evidence="2">Cell wall</location>
    </subcellularLocation>
    <subcellularLocation>
        <location evidence="2">Membrane</location>
        <topology evidence="2">Peripheral membrane protein</topology>
    </subcellularLocation>
</comment>
<evidence type="ECO:0000313" key="5">
    <source>
        <dbReference type="EMBL" id="WOL09585.1"/>
    </source>
</evidence>
<protein>
    <recommendedName>
        <fullName evidence="2">Expansin</fullName>
    </recommendedName>
</protein>
<evidence type="ECO:0000313" key="6">
    <source>
        <dbReference type="Proteomes" id="UP001327560"/>
    </source>
</evidence>
<evidence type="ECO:0000259" key="4">
    <source>
        <dbReference type="PROSITE" id="PS50842"/>
    </source>
</evidence>
<dbReference type="Pfam" id="PF03330">
    <property type="entry name" value="DPBB_1"/>
    <property type="match status" value="1"/>
</dbReference>
<sequence length="102" mass="10846">MNAGGACGVRTDTCTASRTQRSSTTAQAAALASKSCATGASRGGARRGRPSHRHRLTATNYNLPGNNGGWCNPPRQHFDMSQPAWETIAAYRGGIVPVLYRR</sequence>
<gene>
    <name evidence="5" type="ORF">Cni_G18338</name>
</gene>
<feature type="domain" description="Expansin-like EG45" evidence="4">
    <location>
        <begin position="4"/>
        <end position="102"/>
    </location>
</feature>
<dbReference type="PRINTS" id="PR01226">
    <property type="entry name" value="EXPANSIN"/>
</dbReference>
<dbReference type="AlphaFoldDB" id="A0AAQ3QIM2"/>
<dbReference type="GO" id="GO:0016020">
    <property type="term" value="C:membrane"/>
    <property type="evidence" value="ECO:0007669"/>
    <property type="project" value="UniProtKB-SubCell"/>
</dbReference>
<dbReference type="SUPFAM" id="SSF50685">
    <property type="entry name" value="Barwin-like endoglucanases"/>
    <property type="match status" value="1"/>
</dbReference>
<dbReference type="PROSITE" id="PS50842">
    <property type="entry name" value="EXPANSIN_EG45"/>
    <property type="match status" value="1"/>
</dbReference>
<dbReference type="InterPro" id="IPR009009">
    <property type="entry name" value="RlpA-like_DPBB"/>
</dbReference>
<dbReference type="Proteomes" id="UP001327560">
    <property type="component" value="Chromosome 6"/>
</dbReference>
<feature type="region of interest" description="Disordered" evidence="3">
    <location>
        <begin position="32"/>
        <end position="51"/>
    </location>
</feature>
<feature type="compositionally biased region" description="Low complexity" evidence="3">
    <location>
        <begin position="13"/>
        <end position="27"/>
    </location>
</feature>
<accession>A0AAQ3QIM2</accession>
<keyword evidence="6" id="KW-1185">Reference proteome</keyword>
<dbReference type="EMBL" id="CP136895">
    <property type="protein sequence ID" value="WOL09585.1"/>
    <property type="molecule type" value="Genomic_DNA"/>
</dbReference>
<proteinExistence type="inferred from homology"/>
<organism evidence="5 6">
    <name type="scientific">Canna indica</name>
    <name type="common">Indian-shot</name>
    <dbReference type="NCBI Taxonomy" id="4628"/>
    <lineage>
        <taxon>Eukaryota</taxon>
        <taxon>Viridiplantae</taxon>
        <taxon>Streptophyta</taxon>
        <taxon>Embryophyta</taxon>
        <taxon>Tracheophyta</taxon>
        <taxon>Spermatophyta</taxon>
        <taxon>Magnoliopsida</taxon>
        <taxon>Liliopsida</taxon>
        <taxon>Zingiberales</taxon>
        <taxon>Cannaceae</taxon>
        <taxon>Canna</taxon>
    </lineage>
</organism>
<dbReference type="InterPro" id="IPR036908">
    <property type="entry name" value="RlpA-like_sf"/>
</dbReference>
<evidence type="ECO:0000256" key="1">
    <source>
        <dbReference type="ARBA" id="ARBA00022525"/>
    </source>
</evidence>
<dbReference type="SMART" id="SM00837">
    <property type="entry name" value="DPBB_1"/>
    <property type="match status" value="1"/>
</dbReference>
<feature type="region of interest" description="Disordered" evidence="3">
    <location>
        <begin position="1"/>
        <end position="27"/>
    </location>
</feature>
<dbReference type="Gene3D" id="2.40.40.10">
    <property type="entry name" value="RlpA-like domain"/>
    <property type="match status" value="1"/>
</dbReference>
<evidence type="ECO:0000256" key="2">
    <source>
        <dbReference type="RuleBase" id="RU365023"/>
    </source>
</evidence>
<dbReference type="InterPro" id="IPR002963">
    <property type="entry name" value="Expansin"/>
</dbReference>
<keyword evidence="1 2" id="KW-0964">Secreted</keyword>
<keyword evidence="2" id="KW-0961">Cell wall biogenesis/degradation</keyword>
<dbReference type="PANTHER" id="PTHR31867">
    <property type="entry name" value="EXPANSIN-A15"/>
    <property type="match status" value="1"/>
</dbReference>
<comment type="function">
    <text evidence="2">Causes loosening and extension of plant cell walls by disrupting non-covalent bonding between cellulose microfibrils and matrix glucans. No enzymatic activity has been found.</text>
</comment>